<dbReference type="RefSeq" id="WP_009495246.1">
    <property type="nucleotide sequence ID" value="NZ_AMZQ01000009.1"/>
</dbReference>
<comment type="caution">
    <text evidence="3">The sequence shown here is derived from an EMBL/GenBank/DDBJ whole genome shotgun (WGS) entry which is preliminary data.</text>
</comment>
<evidence type="ECO:0000256" key="1">
    <source>
        <dbReference type="SAM" id="MobiDB-lite"/>
    </source>
</evidence>
<feature type="region of interest" description="Disordered" evidence="1">
    <location>
        <begin position="132"/>
        <end position="158"/>
    </location>
</feature>
<dbReference type="EMBL" id="AMZQ01000009">
    <property type="protein sequence ID" value="EKU10944.1"/>
    <property type="molecule type" value="Genomic_DNA"/>
</dbReference>
<dbReference type="InterPro" id="IPR012337">
    <property type="entry name" value="RNaseH-like_sf"/>
</dbReference>
<dbReference type="SUPFAM" id="SSF53098">
    <property type="entry name" value="Ribonuclease H-like"/>
    <property type="match status" value="1"/>
</dbReference>
<dbReference type="InterPro" id="IPR036397">
    <property type="entry name" value="RNaseH_sf"/>
</dbReference>
<protein>
    <submittedName>
        <fullName evidence="3">Transposase</fullName>
    </submittedName>
</protein>
<evidence type="ECO:0000313" key="4">
    <source>
        <dbReference type="Proteomes" id="UP000011939"/>
    </source>
</evidence>
<dbReference type="GO" id="GO:0003676">
    <property type="term" value="F:nucleic acid binding"/>
    <property type="evidence" value="ECO:0007669"/>
    <property type="project" value="InterPro"/>
</dbReference>
<dbReference type="PATRIC" id="fig|1244083.3.peg.1690"/>
<evidence type="ECO:0000259" key="2">
    <source>
        <dbReference type="PROSITE" id="PS50994"/>
    </source>
</evidence>
<accession>M5IPH4</accession>
<dbReference type="PROSITE" id="PS50994">
    <property type="entry name" value="INTEGRASE"/>
    <property type="match status" value="1"/>
</dbReference>
<dbReference type="Pfam" id="PF13518">
    <property type="entry name" value="HTH_28"/>
    <property type="match status" value="1"/>
</dbReference>
<feature type="domain" description="Integrase catalytic" evidence="2">
    <location>
        <begin position="356"/>
        <end position="478"/>
    </location>
</feature>
<dbReference type="eggNOG" id="COG2801">
    <property type="taxonomic scope" value="Bacteria"/>
</dbReference>
<proteinExistence type="predicted"/>
<dbReference type="STRING" id="1244083.CSUNSWCD_2440"/>
<sequence length="706" mass="78655">MIYVETAAAAEIFCVSLSALKEATRRNSAKYPFIRIEGAGARSRGGVKLLFAVEIAGVDAAINIGKIDKDIDVYLPDNAQECGYRAVKFSEFSRADEAFRVNLGNNASVRPLKFVKGEEYGSGRDNNAAIANDLVSRRDRSRGASGARDTGASQGNEEVNAVYTVSNLEELKSGSIGLDHSGDLAAGRKNKNLDAVANRDLRHHSSSEDNRAALARKALDKSEVLGYAKLYGVKAAAQAFGAKEKSIYRWQKEFAQKGGEALEDKRGGTSKANVKMIKDAILSIGTAQKTSWWMEYCRRYALSKGLYFDMFAPLSADISRSTFLRHASNIASKDYEVRTFLRAGRDGLNTNISIKRNYLKVNEEWQVDATPYDFMCLDENGEPVRYTAVGIIDVGGEMRVYDLCDSPNGYANVRLLKKALKEMGRPGYIKGDHGKDYVGKHFQGVLKRLGVQYAKAPKFTGKAKGKIERCHKEIQDFFEGLPGFLGHNVGDRALREKQAEDKAAMLSGAKTNIKNLMTRDQMQTMMDRWCESFKGSEEIEEFSFDERVFGRSEEKILQAEGFSINGLKFTDLEVFRHAKIGDRLETIENIDDASVYHVYKDGEYICDVVNQDVAKMSAEEVKAAQKEYEKRVIRPTKAYIRSLQNEKDGYYKADAERRLKEARKGKAEVIKKDEAKVVSKIEQEASVGNNVIYLPDPADAIKSLEG</sequence>
<organism evidence="3 4">
    <name type="scientific">Campylobacter showae CSUNSWCD</name>
    <dbReference type="NCBI Taxonomy" id="1244083"/>
    <lineage>
        <taxon>Bacteria</taxon>
        <taxon>Pseudomonadati</taxon>
        <taxon>Campylobacterota</taxon>
        <taxon>Epsilonproteobacteria</taxon>
        <taxon>Campylobacterales</taxon>
        <taxon>Campylobacteraceae</taxon>
        <taxon>Campylobacter</taxon>
    </lineage>
</organism>
<name>M5IPH4_9BACT</name>
<gene>
    <name evidence="3" type="ORF">CSUNSWCD_2440</name>
</gene>
<dbReference type="Proteomes" id="UP000011939">
    <property type="component" value="Unassembled WGS sequence"/>
</dbReference>
<dbReference type="Gene3D" id="3.30.420.10">
    <property type="entry name" value="Ribonuclease H-like superfamily/Ribonuclease H"/>
    <property type="match status" value="1"/>
</dbReference>
<reference evidence="3 4" key="1">
    <citation type="journal article" date="2013" name="Genome Announc.">
        <title>Genome Sequence of Campylobacter showae UNSWCD, Isolated from a Patient with Crohn's Disease.</title>
        <authorList>
            <person name="Tay A.P."/>
            <person name="Kaakoush N.O."/>
            <person name="Deshpande N.P."/>
            <person name="Chen Z."/>
            <person name="Mitchell H."/>
            <person name="Wilkins M.R."/>
        </authorList>
    </citation>
    <scope>NUCLEOTIDE SEQUENCE [LARGE SCALE GENOMIC DNA]</scope>
    <source>
        <strain evidence="3 4">CSUNSWCD</strain>
    </source>
</reference>
<dbReference type="GO" id="GO:0015074">
    <property type="term" value="P:DNA integration"/>
    <property type="evidence" value="ECO:0007669"/>
    <property type="project" value="InterPro"/>
</dbReference>
<dbReference type="InterPro" id="IPR055247">
    <property type="entry name" value="InsJ-like_HTH"/>
</dbReference>
<dbReference type="AlphaFoldDB" id="M5IPH4"/>
<evidence type="ECO:0000313" key="3">
    <source>
        <dbReference type="EMBL" id="EKU10944.1"/>
    </source>
</evidence>
<dbReference type="InterPro" id="IPR001584">
    <property type="entry name" value="Integrase_cat-core"/>
</dbReference>